<dbReference type="Pfam" id="PF07855">
    <property type="entry name" value="ATG101"/>
    <property type="match status" value="1"/>
</dbReference>
<dbReference type="Proteomes" id="UP000288716">
    <property type="component" value="Unassembled WGS sequence"/>
</dbReference>
<evidence type="ECO:0000313" key="4">
    <source>
        <dbReference type="EMBL" id="RWS19880.1"/>
    </source>
</evidence>
<name>A0A443RXA3_9ACAR</name>
<evidence type="ECO:0000256" key="1">
    <source>
        <dbReference type="ARBA" id="ARBA00007130"/>
    </source>
</evidence>
<keyword evidence="5" id="KW-1185">Reference proteome</keyword>
<gene>
    <name evidence="4" type="ORF">B4U80_03021</name>
</gene>
<dbReference type="EMBL" id="NCKV01021936">
    <property type="protein sequence ID" value="RWS19880.1"/>
    <property type="molecule type" value="Genomic_DNA"/>
</dbReference>
<dbReference type="VEuPathDB" id="VectorBase:LDEU012160"/>
<dbReference type="GO" id="GO:1990316">
    <property type="term" value="C:Atg1/ULK1 kinase complex"/>
    <property type="evidence" value="ECO:0007669"/>
    <property type="project" value="TreeGrafter"/>
</dbReference>
<dbReference type="GO" id="GO:0019901">
    <property type="term" value="F:protein kinase binding"/>
    <property type="evidence" value="ECO:0007669"/>
    <property type="project" value="TreeGrafter"/>
</dbReference>
<protein>
    <recommendedName>
        <fullName evidence="2">Autophagy-related protein 101</fullName>
    </recommendedName>
</protein>
<organism evidence="4 5">
    <name type="scientific">Leptotrombidium deliense</name>
    <dbReference type="NCBI Taxonomy" id="299467"/>
    <lineage>
        <taxon>Eukaryota</taxon>
        <taxon>Metazoa</taxon>
        <taxon>Ecdysozoa</taxon>
        <taxon>Arthropoda</taxon>
        <taxon>Chelicerata</taxon>
        <taxon>Arachnida</taxon>
        <taxon>Acari</taxon>
        <taxon>Acariformes</taxon>
        <taxon>Trombidiformes</taxon>
        <taxon>Prostigmata</taxon>
        <taxon>Anystina</taxon>
        <taxon>Parasitengona</taxon>
        <taxon>Trombiculoidea</taxon>
        <taxon>Trombiculidae</taxon>
        <taxon>Leptotrombidium</taxon>
    </lineage>
</organism>
<comment type="caution">
    <text evidence="4">The sequence shown here is derived from an EMBL/GenBank/DDBJ whole genome shotgun (WGS) entry which is preliminary data.</text>
</comment>
<proteinExistence type="inferred from homology"/>
<dbReference type="PANTHER" id="PTHR13292:SF0">
    <property type="entry name" value="AUTOPHAGY-RELATED PROTEIN 101"/>
    <property type="match status" value="1"/>
</dbReference>
<sequence>FNYKHEGSYSIGTLGYEEVKCDFIDFTYVRCASESLVERINKDVKDFVEKLRESDELKGSLNLEFYCKRKGRMWPLNETPIVWEIWVLKIDCIPVLNVLVGNAGKSSERVEEALLEKLLTIVQIVNSSKCYLPQMPNRENVDTVFDTSHRDVQPYIYKIVHKIGNAGAVSQTTADFGPSSAAIKKLIKHTKYYGTSIMSAEQPTIL</sequence>
<keyword evidence="3" id="KW-0072">Autophagy</keyword>
<dbReference type="STRING" id="299467.A0A443RXA3"/>
<dbReference type="GO" id="GO:0000407">
    <property type="term" value="C:phagophore assembly site"/>
    <property type="evidence" value="ECO:0007669"/>
    <property type="project" value="TreeGrafter"/>
</dbReference>
<dbReference type="AlphaFoldDB" id="A0A443RXA3"/>
<evidence type="ECO:0000256" key="3">
    <source>
        <dbReference type="ARBA" id="ARBA00023006"/>
    </source>
</evidence>
<comment type="similarity">
    <text evidence="1">Belongs to the ATG101 family.</text>
</comment>
<evidence type="ECO:0000313" key="5">
    <source>
        <dbReference type="Proteomes" id="UP000288716"/>
    </source>
</evidence>
<dbReference type="OrthoDB" id="10259639at2759"/>
<dbReference type="PANTHER" id="PTHR13292">
    <property type="entry name" value="AUTOPHAGY-RELATED PROTEIN 101"/>
    <property type="match status" value="1"/>
</dbReference>
<dbReference type="GO" id="GO:0000045">
    <property type="term" value="P:autophagosome assembly"/>
    <property type="evidence" value="ECO:0007669"/>
    <property type="project" value="TreeGrafter"/>
</dbReference>
<reference evidence="4 5" key="1">
    <citation type="journal article" date="2018" name="Gigascience">
        <title>Genomes of trombidid mites reveal novel predicted allergens and laterally-transferred genes associated with secondary metabolism.</title>
        <authorList>
            <person name="Dong X."/>
            <person name="Chaisiri K."/>
            <person name="Xia D."/>
            <person name="Armstrong S.D."/>
            <person name="Fang Y."/>
            <person name="Donnelly M.J."/>
            <person name="Kadowaki T."/>
            <person name="McGarry J.W."/>
            <person name="Darby A.C."/>
            <person name="Makepeace B.L."/>
        </authorList>
    </citation>
    <scope>NUCLEOTIDE SEQUENCE [LARGE SCALE GENOMIC DNA]</scope>
    <source>
        <strain evidence="4">UoL-UT</strain>
    </source>
</reference>
<feature type="non-terminal residue" evidence="4">
    <location>
        <position position="1"/>
    </location>
</feature>
<accession>A0A443RXA3</accession>
<evidence type="ECO:0000256" key="2">
    <source>
        <dbReference type="ARBA" id="ARBA00018874"/>
    </source>
</evidence>
<dbReference type="InterPro" id="IPR012445">
    <property type="entry name" value="ATG101"/>
</dbReference>